<dbReference type="WBParaSite" id="TCLT_0000041101-mRNA-1">
    <property type="protein sequence ID" value="TCLT_0000041101-mRNA-1"/>
    <property type="gene ID" value="TCLT_0000041101"/>
</dbReference>
<protein>
    <submittedName>
        <fullName evidence="4">Transposase</fullName>
    </submittedName>
</protein>
<evidence type="ECO:0000313" key="2">
    <source>
        <dbReference type="EMBL" id="VDM95368.1"/>
    </source>
</evidence>
<reference evidence="2 3" key="2">
    <citation type="submission" date="2018-11" db="EMBL/GenBank/DDBJ databases">
        <authorList>
            <consortium name="Pathogen Informatics"/>
        </authorList>
    </citation>
    <scope>NUCLEOTIDE SEQUENCE [LARGE SCALE GENOMIC DNA]</scope>
</reference>
<dbReference type="OrthoDB" id="5852195at2759"/>
<organism evidence="4">
    <name type="scientific">Thelazia callipaeda</name>
    <name type="common">Oriental eyeworm</name>
    <name type="synonym">Parasitic nematode</name>
    <dbReference type="NCBI Taxonomy" id="103827"/>
    <lineage>
        <taxon>Eukaryota</taxon>
        <taxon>Metazoa</taxon>
        <taxon>Ecdysozoa</taxon>
        <taxon>Nematoda</taxon>
        <taxon>Chromadorea</taxon>
        <taxon>Rhabditida</taxon>
        <taxon>Spirurina</taxon>
        <taxon>Spiruromorpha</taxon>
        <taxon>Thelazioidea</taxon>
        <taxon>Thelaziidae</taxon>
        <taxon>Thelazia</taxon>
    </lineage>
</organism>
<evidence type="ECO:0000256" key="1">
    <source>
        <dbReference type="SAM" id="MobiDB-lite"/>
    </source>
</evidence>
<evidence type="ECO:0000313" key="3">
    <source>
        <dbReference type="Proteomes" id="UP000276776"/>
    </source>
</evidence>
<accession>A0A158RAP8</accession>
<gene>
    <name evidence="2" type="ORF">TCLT_LOCUS412</name>
</gene>
<feature type="region of interest" description="Disordered" evidence="1">
    <location>
        <begin position="59"/>
        <end position="80"/>
    </location>
</feature>
<dbReference type="Proteomes" id="UP000276776">
    <property type="component" value="Unassembled WGS sequence"/>
</dbReference>
<reference evidence="4" key="1">
    <citation type="submission" date="2016-04" db="UniProtKB">
        <authorList>
            <consortium name="WormBaseParasite"/>
        </authorList>
    </citation>
    <scope>IDENTIFICATION</scope>
</reference>
<keyword evidence="3" id="KW-1185">Reference proteome</keyword>
<dbReference type="AlphaFoldDB" id="A0A158RAP8"/>
<dbReference type="EMBL" id="UYYF01000027">
    <property type="protein sequence ID" value="VDM95368.1"/>
    <property type="molecule type" value="Genomic_DNA"/>
</dbReference>
<sequence length="80" mass="9057">MEIITGGKLFGASCFILDDHQNFQEHIAKNNDWRVRRYDVMLTKQNVSVQAVSDDSDDELFGPLVGDDSSRRLVPDNSTQ</sequence>
<name>A0A158RAP8_THECL</name>
<proteinExistence type="predicted"/>
<evidence type="ECO:0000313" key="4">
    <source>
        <dbReference type="WBParaSite" id="TCLT_0000041101-mRNA-1"/>
    </source>
</evidence>